<comment type="caution">
    <text evidence="3">The sequence shown here is derived from an EMBL/GenBank/DDBJ whole genome shotgun (WGS) entry which is preliminary data.</text>
</comment>
<evidence type="ECO:0000256" key="1">
    <source>
        <dbReference type="ARBA" id="ARBA00009176"/>
    </source>
</evidence>
<feature type="domain" description="Inosine/uridine-preferring nucleoside hydrolase" evidence="2">
    <location>
        <begin position="36"/>
        <end position="183"/>
    </location>
</feature>
<dbReference type="EMBL" id="BKCJ010394771">
    <property type="protein sequence ID" value="GFA26357.1"/>
    <property type="molecule type" value="Genomic_DNA"/>
</dbReference>
<dbReference type="InterPro" id="IPR036452">
    <property type="entry name" value="Ribo_hydro-like"/>
</dbReference>
<dbReference type="AlphaFoldDB" id="A0A699JBR7"/>
<evidence type="ECO:0000313" key="3">
    <source>
        <dbReference type="EMBL" id="GFA26357.1"/>
    </source>
</evidence>
<dbReference type="GO" id="GO:0016799">
    <property type="term" value="F:hydrolase activity, hydrolyzing N-glycosyl compounds"/>
    <property type="evidence" value="ECO:0007669"/>
    <property type="project" value="InterPro"/>
</dbReference>
<dbReference type="Gene3D" id="3.90.245.10">
    <property type="entry name" value="Ribonucleoside hydrolase-like"/>
    <property type="match status" value="1"/>
</dbReference>
<gene>
    <name evidence="3" type="ORF">Tci_598329</name>
</gene>
<evidence type="ECO:0000259" key="2">
    <source>
        <dbReference type="Pfam" id="PF01156"/>
    </source>
</evidence>
<keyword evidence="3" id="KW-0378">Hydrolase</keyword>
<sequence length="255" mass="28918">DTLFGLARDLPRSPRRYTAENSVEFGAPRTTDFPHLRQPLALEVWKSIVESVDLGSKITILTNGPLTTLAKIILADTNASSIIQDVFIVGGHIDYKKKKHKGNIFNVPVNRYAEVNMFLDPLAAKVVFESMLDITLIPLGMQRKVSAFSHLIKKLDLKNTTPETRFSQRLLRRMYHLQERNHRYRHMDTFLGEILGAVILAGDQQILSPAFKVKHLKTALLMTCRLRLLEVSVSKKELGAHHIVEALLKITFTEL</sequence>
<dbReference type="PANTHER" id="PTHR46692:SF1">
    <property type="entry name" value="NUCLEOSIDE HYDROLASE 3-RELATED"/>
    <property type="match status" value="1"/>
</dbReference>
<dbReference type="PANTHER" id="PTHR46692">
    <property type="entry name" value="INOSINE-URIDINE PREFERRING NUCLEOSIDE HYDROLASE FAMILY PROTEIN"/>
    <property type="match status" value="1"/>
</dbReference>
<comment type="similarity">
    <text evidence="1">Belongs to the IUNH family.</text>
</comment>
<dbReference type="SUPFAM" id="SSF53590">
    <property type="entry name" value="Nucleoside hydrolase"/>
    <property type="match status" value="1"/>
</dbReference>
<organism evidence="3">
    <name type="scientific">Tanacetum cinerariifolium</name>
    <name type="common">Dalmatian daisy</name>
    <name type="synonym">Chrysanthemum cinerariifolium</name>
    <dbReference type="NCBI Taxonomy" id="118510"/>
    <lineage>
        <taxon>Eukaryota</taxon>
        <taxon>Viridiplantae</taxon>
        <taxon>Streptophyta</taxon>
        <taxon>Embryophyta</taxon>
        <taxon>Tracheophyta</taxon>
        <taxon>Spermatophyta</taxon>
        <taxon>Magnoliopsida</taxon>
        <taxon>eudicotyledons</taxon>
        <taxon>Gunneridae</taxon>
        <taxon>Pentapetalae</taxon>
        <taxon>asterids</taxon>
        <taxon>campanulids</taxon>
        <taxon>Asterales</taxon>
        <taxon>Asteraceae</taxon>
        <taxon>Asteroideae</taxon>
        <taxon>Anthemideae</taxon>
        <taxon>Anthemidinae</taxon>
        <taxon>Tanacetum</taxon>
    </lineage>
</organism>
<reference evidence="3" key="1">
    <citation type="journal article" date="2019" name="Sci. Rep.">
        <title>Draft genome of Tanacetum cinerariifolium, the natural source of mosquito coil.</title>
        <authorList>
            <person name="Yamashiro T."/>
            <person name="Shiraishi A."/>
            <person name="Satake H."/>
            <person name="Nakayama K."/>
        </authorList>
    </citation>
    <scope>NUCLEOTIDE SEQUENCE</scope>
</reference>
<dbReference type="Pfam" id="PF01156">
    <property type="entry name" value="IU_nuc_hydro"/>
    <property type="match status" value="1"/>
</dbReference>
<proteinExistence type="inferred from homology"/>
<dbReference type="InterPro" id="IPR001910">
    <property type="entry name" value="Inosine/uridine_hydrolase_dom"/>
</dbReference>
<name>A0A699JBR7_TANCI</name>
<accession>A0A699JBR7</accession>
<feature type="non-terminal residue" evidence="3">
    <location>
        <position position="1"/>
    </location>
</feature>
<protein>
    <submittedName>
        <fullName evidence="3">Inosine/uridine-preferring nucleoside hydrolase domain-containing protein</fullName>
    </submittedName>
</protein>